<dbReference type="InterPro" id="IPR015943">
    <property type="entry name" value="WD40/YVTN_repeat-like_dom_sf"/>
</dbReference>
<sequence>MSKWYYIASVLKPTAVSTAVVCNFCDPISSNLCIAKAEKLEIYKITSENLELLSEVPLAHQIVALVKLSNNQDSNSLLILTDKPTLMLVSYTDGPKLKTEVLLPKKKPKDSIDMKMVLNSSENLLVCYVEKSYLTAITINEGKISETFISGTRDENISDLSFIKNTDRLVVCYAYKDRTGCIQFFDVNLSDRRISEYGERYPFDEIPRKILTTQNGGILVFFTGFMVAFENADDDYKVVEYPFEDILAVCEVTETRWVLGNGTGKLMLLSYGKNYEISYLGTTSIATCLCYLDNQIFYIGSRVNHPKLIRVLTEARDNSFIRDVQDFLSTAPIFDFRVVNDNEVGIFDLIACSGTDLSGGFQQITKGVNTKKMCELSKDLHSISGLWSIKVNSPYHTHMFLSFMQSTRVFSITSESITKMPTENLPSLNECTLLASTLDDIIVQVTPNGIYLFSSSWEELFSLSSSSLTNTRFSHACMHSNHIAVVINPYAIILYTISSQGIFEKWRVSCEAEVSSISINHEYIVLGYWEENNLTVLDLTTSATIYKETKRFSAVCRSIKFINHENEDLAVHMLIGLSDGNLVIYDIENKTFNKNQTRQIGCKGIVLEEIITNNRQYIFAACDQPTIFYNENSTVHSTIVNLRDVSYMCSFHTEMFPKSLAIVMKNEFLIINLPELQQYSVREYVKKTTIRRIVCCDDKYVVISMNSLKKYFVQLYDFDKELVDSIEFDALEDLYSIYATHNKVYVGLGIREANNPNPIGGKILIYIINSGRLNLVEQIRTSSFVSYITSKDNYLIVGVFKEIHLFLINGNTLELKDSNQKISYVYCIDVYEENIAVADLFKTITIYSPIENKLTLMHKNFNVLLPTALKFINAKTLVVADSQGNIIVLAATVPKTLTIIAGFNIGKPEILNIIRTIKNQTNSSIIFGTCKGRIGVIIEISDETYKILEVLQEYLANKMFSSHQFDSQVFVVDNKTLNIPLFIKGDIIKNYFELSQEQQSTAALMVGTKIGKHIYSEELGNLVFNLVKYH</sequence>
<accession>A0A1R2BA51</accession>
<comment type="similarity">
    <text evidence="2">Belongs to the DDB1 family.</text>
</comment>
<evidence type="ECO:0000259" key="6">
    <source>
        <dbReference type="Pfam" id="PF10433"/>
    </source>
</evidence>
<dbReference type="Pfam" id="PF23726">
    <property type="entry name" value="Beta-prop_RSE1_2nd"/>
    <property type="match status" value="1"/>
</dbReference>
<evidence type="ECO:0000256" key="4">
    <source>
        <dbReference type="ARBA" id="ARBA00023242"/>
    </source>
</evidence>
<dbReference type="InterPro" id="IPR004871">
    <property type="entry name" value="RSE1/DDB1/CPSF1_C"/>
</dbReference>
<dbReference type="InterPro" id="IPR018846">
    <property type="entry name" value="Beta-prop_RSE1/DDB1/CPSF1_1st"/>
</dbReference>
<feature type="domain" description="RSE1/DDB1/CPSF1 C-terminal" evidence="5">
    <location>
        <begin position="711"/>
        <end position="992"/>
    </location>
</feature>
<dbReference type="Proteomes" id="UP000187209">
    <property type="component" value="Unassembled WGS sequence"/>
</dbReference>
<dbReference type="SUPFAM" id="SSF50998">
    <property type="entry name" value="Quinoprotein alcohol dehydrogenase-like"/>
    <property type="match status" value="2"/>
</dbReference>
<evidence type="ECO:0000259" key="7">
    <source>
        <dbReference type="Pfam" id="PF23726"/>
    </source>
</evidence>
<proteinExistence type="inferred from homology"/>
<dbReference type="EMBL" id="MPUH01000806">
    <property type="protein sequence ID" value="OMJ73652.1"/>
    <property type="molecule type" value="Genomic_DNA"/>
</dbReference>
<dbReference type="Pfam" id="PF03178">
    <property type="entry name" value="CPSF_A"/>
    <property type="match status" value="1"/>
</dbReference>
<protein>
    <recommendedName>
        <fullName evidence="3">DNA damage-binding protein 1</fullName>
    </recommendedName>
</protein>
<dbReference type="Pfam" id="PF10433">
    <property type="entry name" value="Beta-prop_RSE1_1st"/>
    <property type="match status" value="1"/>
</dbReference>
<dbReference type="InterPro" id="IPR050358">
    <property type="entry name" value="RSE1/DDB1/CFT1"/>
</dbReference>
<feature type="domain" description="RSE1/DDB1/CPSF1 first beta-propeller" evidence="6">
    <location>
        <begin position="16"/>
        <end position="324"/>
    </location>
</feature>
<feature type="domain" description="RSE1/DDB1/CPSF1 second beta-propeller" evidence="7">
    <location>
        <begin position="379"/>
        <end position="671"/>
    </location>
</feature>
<name>A0A1R2BA51_9CILI</name>
<dbReference type="InterPro" id="IPR011047">
    <property type="entry name" value="Quinoprotein_ADH-like_sf"/>
</dbReference>
<evidence type="ECO:0000313" key="8">
    <source>
        <dbReference type="EMBL" id="OMJ73652.1"/>
    </source>
</evidence>
<evidence type="ECO:0000256" key="3">
    <source>
        <dbReference type="ARBA" id="ARBA00014577"/>
    </source>
</evidence>
<dbReference type="InterPro" id="IPR058543">
    <property type="entry name" value="Beta-prop_RSE1/DDB1/CPSF1_2nd"/>
</dbReference>
<evidence type="ECO:0000259" key="5">
    <source>
        <dbReference type="Pfam" id="PF03178"/>
    </source>
</evidence>
<dbReference type="GO" id="GO:0005634">
    <property type="term" value="C:nucleus"/>
    <property type="evidence" value="ECO:0007669"/>
    <property type="project" value="UniProtKB-SubCell"/>
</dbReference>
<dbReference type="PANTHER" id="PTHR10644">
    <property type="entry name" value="DNA REPAIR/RNA PROCESSING CPSF FAMILY"/>
    <property type="match status" value="1"/>
</dbReference>
<dbReference type="Gene3D" id="2.130.10.10">
    <property type="entry name" value="YVTN repeat-like/Quinoprotein amine dehydrogenase"/>
    <property type="match status" value="3"/>
</dbReference>
<evidence type="ECO:0000256" key="1">
    <source>
        <dbReference type="ARBA" id="ARBA00004123"/>
    </source>
</evidence>
<dbReference type="OrthoDB" id="6109at2759"/>
<comment type="subcellular location">
    <subcellularLocation>
        <location evidence="1">Nucleus</location>
    </subcellularLocation>
</comment>
<keyword evidence="9" id="KW-1185">Reference proteome</keyword>
<organism evidence="8 9">
    <name type="scientific">Stentor coeruleus</name>
    <dbReference type="NCBI Taxonomy" id="5963"/>
    <lineage>
        <taxon>Eukaryota</taxon>
        <taxon>Sar</taxon>
        <taxon>Alveolata</taxon>
        <taxon>Ciliophora</taxon>
        <taxon>Postciliodesmatophora</taxon>
        <taxon>Heterotrichea</taxon>
        <taxon>Heterotrichida</taxon>
        <taxon>Stentoridae</taxon>
        <taxon>Stentor</taxon>
    </lineage>
</organism>
<keyword evidence="4" id="KW-0539">Nucleus</keyword>
<reference evidence="8 9" key="1">
    <citation type="submission" date="2016-11" db="EMBL/GenBank/DDBJ databases">
        <title>The macronuclear genome of Stentor coeruleus: a giant cell with tiny introns.</title>
        <authorList>
            <person name="Slabodnick M."/>
            <person name="Ruby J.G."/>
            <person name="Reiff S.B."/>
            <person name="Swart E.C."/>
            <person name="Gosai S."/>
            <person name="Prabakaran S."/>
            <person name="Witkowska E."/>
            <person name="Larue G.E."/>
            <person name="Fisher S."/>
            <person name="Freeman R.M."/>
            <person name="Gunawardena J."/>
            <person name="Chu W."/>
            <person name="Stover N.A."/>
            <person name="Gregory B.D."/>
            <person name="Nowacki M."/>
            <person name="Derisi J."/>
            <person name="Roy S.W."/>
            <person name="Marshall W.F."/>
            <person name="Sood P."/>
        </authorList>
    </citation>
    <scope>NUCLEOTIDE SEQUENCE [LARGE SCALE GENOMIC DNA]</scope>
    <source>
        <strain evidence="8">WM001</strain>
    </source>
</reference>
<evidence type="ECO:0000313" key="9">
    <source>
        <dbReference type="Proteomes" id="UP000187209"/>
    </source>
</evidence>
<dbReference type="AlphaFoldDB" id="A0A1R2BA51"/>
<comment type="caution">
    <text evidence="8">The sequence shown here is derived from an EMBL/GenBank/DDBJ whole genome shotgun (WGS) entry which is preliminary data.</text>
</comment>
<evidence type="ECO:0000256" key="2">
    <source>
        <dbReference type="ARBA" id="ARBA00007453"/>
    </source>
</evidence>
<dbReference type="GO" id="GO:0003676">
    <property type="term" value="F:nucleic acid binding"/>
    <property type="evidence" value="ECO:0007669"/>
    <property type="project" value="InterPro"/>
</dbReference>
<gene>
    <name evidence="8" type="ORF">SteCoe_27613</name>
</gene>